<proteinExistence type="inferred from homology"/>
<evidence type="ECO:0000256" key="6">
    <source>
        <dbReference type="ARBA" id="ARBA00022847"/>
    </source>
</evidence>
<evidence type="ECO:0000256" key="9">
    <source>
        <dbReference type="SAM" id="MobiDB-lite"/>
    </source>
</evidence>
<keyword evidence="13" id="KW-1185">Reference proteome</keyword>
<feature type="transmembrane region" description="Helical" evidence="10">
    <location>
        <begin position="282"/>
        <end position="302"/>
    </location>
</feature>
<comment type="similarity">
    <text evidence="2">Belongs to the major facilitator superfamily. Metabolite:H+ Symporter (MHS) family (TC 2.A.1.6) family.</text>
</comment>
<feature type="region of interest" description="Disordered" evidence="9">
    <location>
        <begin position="434"/>
        <end position="455"/>
    </location>
</feature>
<dbReference type="OrthoDB" id="9066401at2"/>
<dbReference type="SUPFAM" id="SSF103473">
    <property type="entry name" value="MFS general substrate transporter"/>
    <property type="match status" value="1"/>
</dbReference>
<feature type="domain" description="Major facilitator superfamily (MFS) profile" evidence="11">
    <location>
        <begin position="19"/>
        <end position="427"/>
    </location>
</feature>
<dbReference type="Proteomes" id="UP000215896">
    <property type="component" value="Unassembled WGS sequence"/>
</dbReference>
<keyword evidence="5 10" id="KW-0812">Transmembrane</keyword>
<dbReference type="PROSITE" id="PS50850">
    <property type="entry name" value="MFS"/>
    <property type="match status" value="1"/>
</dbReference>
<keyword evidence="8 10" id="KW-0472">Membrane</keyword>
<dbReference type="GO" id="GO:0015293">
    <property type="term" value="F:symporter activity"/>
    <property type="evidence" value="ECO:0007669"/>
    <property type="project" value="UniProtKB-KW"/>
</dbReference>
<dbReference type="PANTHER" id="PTHR43528">
    <property type="entry name" value="ALPHA-KETOGLUTARATE PERMEASE"/>
    <property type="match status" value="1"/>
</dbReference>
<accession>A0A255GG66</accession>
<organism evidence="12 13">
    <name type="scientific">Enemella evansiae</name>
    <dbReference type="NCBI Taxonomy" id="2016499"/>
    <lineage>
        <taxon>Bacteria</taxon>
        <taxon>Bacillati</taxon>
        <taxon>Actinomycetota</taxon>
        <taxon>Actinomycetes</taxon>
        <taxon>Propionibacteriales</taxon>
        <taxon>Propionibacteriaceae</taxon>
        <taxon>Enemella</taxon>
    </lineage>
</organism>
<evidence type="ECO:0000256" key="3">
    <source>
        <dbReference type="ARBA" id="ARBA00022448"/>
    </source>
</evidence>
<comment type="subcellular location">
    <subcellularLocation>
        <location evidence="1">Cell membrane</location>
        <topology evidence="1">Multi-pass membrane protein</topology>
    </subcellularLocation>
</comment>
<dbReference type="AlphaFoldDB" id="A0A255GG66"/>
<evidence type="ECO:0000259" key="11">
    <source>
        <dbReference type="PROSITE" id="PS50850"/>
    </source>
</evidence>
<keyword evidence="4" id="KW-1003">Cell membrane</keyword>
<feature type="transmembrane region" description="Helical" evidence="10">
    <location>
        <begin position="372"/>
        <end position="391"/>
    </location>
</feature>
<feature type="transmembrane region" description="Helical" evidence="10">
    <location>
        <begin position="57"/>
        <end position="83"/>
    </location>
</feature>
<dbReference type="PROSITE" id="PS00217">
    <property type="entry name" value="SUGAR_TRANSPORT_2"/>
    <property type="match status" value="1"/>
</dbReference>
<protein>
    <submittedName>
        <fullName evidence="12">MFS transporter</fullName>
    </submittedName>
</protein>
<dbReference type="GO" id="GO:0005886">
    <property type="term" value="C:plasma membrane"/>
    <property type="evidence" value="ECO:0007669"/>
    <property type="project" value="UniProtKB-SubCell"/>
</dbReference>
<dbReference type="EMBL" id="NMVO01000013">
    <property type="protein sequence ID" value="OYO13313.1"/>
    <property type="molecule type" value="Genomic_DNA"/>
</dbReference>
<dbReference type="RefSeq" id="WP_094405556.1">
    <property type="nucleotide sequence ID" value="NZ_NMVO01000013.1"/>
</dbReference>
<evidence type="ECO:0000256" key="10">
    <source>
        <dbReference type="SAM" id="Phobius"/>
    </source>
</evidence>
<gene>
    <name evidence="12" type="ORF">CGZ94_10005</name>
</gene>
<feature type="transmembrane region" description="Helical" evidence="10">
    <location>
        <begin position="403"/>
        <end position="423"/>
    </location>
</feature>
<dbReference type="Gene3D" id="1.20.1250.20">
    <property type="entry name" value="MFS general substrate transporter like domains"/>
    <property type="match status" value="1"/>
</dbReference>
<evidence type="ECO:0000313" key="12">
    <source>
        <dbReference type="EMBL" id="OYO13313.1"/>
    </source>
</evidence>
<keyword evidence="7 10" id="KW-1133">Transmembrane helix</keyword>
<feature type="transmembrane region" description="Helical" evidence="10">
    <location>
        <begin position="311"/>
        <end position="330"/>
    </location>
</feature>
<evidence type="ECO:0000256" key="2">
    <source>
        <dbReference type="ARBA" id="ARBA00008240"/>
    </source>
</evidence>
<evidence type="ECO:0000256" key="5">
    <source>
        <dbReference type="ARBA" id="ARBA00022692"/>
    </source>
</evidence>
<comment type="caution">
    <text evidence="12">The sequence shown here is derived from an EMBL/GenBank/DDBJ whole genome shotgun (WGS) entry which is preliminary data.</text>
</comment>
<feature type="transmembrane region" description="Helical" evidence="10">
    <location>
        <begin position="191"/>
        <end position="209"/>
    </location>
</feature>
<keyword evidence="6" id="KW-0769">Symport</keyword>
<evidence type="ECO:0000256" key="7">
    <source>
        <dbReference type="ARBA" id="ARBA00022989"/>
    </source>
</evidence>
<dbReference type="InterPro" id="IPR020846">
    <property type="entry name" value="MFS_dom"/>
</dbReference>
<keyword evidence="3" id="KW-0813">Transport</keyword>
<evidence type="ECO:0000256" key="1">
    <source>
        <dbReference type="ARBA" id="ARBA00004651"/>
    </source>
</evidence>
<evidence type="ECO:0000313" key="13">
    <source>
        <dbReference type="Proteomes" id="UP000215896"/>
    </source>
</evidence>
<evidence type="ECO:0000256" key="4">
    <source>
        <dbReference type="ARBA" id="ARBA00022475"/>
    </source>
</evidence>
<dbReference type="Pfam" id="PF07690">
    <property type="entry name" value="MFS_1"/>
    <property type="match status" value="1"/>
</dbReference>
<sequence>MSSAAATPPSAPRQSIRKTLLGTGLGNALEWYDWNVYTAMSAFLAAHLFDRSDPTSAVLSTLAVFAVGFLARPLGGFLFGWVGDRKGRKFSLMLSVAAASVGSLLIGLAPEFDTVGVVASIWLLCARLLQGLAHGGELPSAQTYLVEEAPRERRGLWSSWIYVSGTAGNMIALAVGALLATVLSKDQMSGFGWRIPFLLGAAFGLYALYMRKGMIESETFVADVAQADEPKIPLLKDIAAHWRQALQVILMTSGGTVAYYAWAVNAPAYAQNQLKIPAAPALWVGVAANLIFVALLPVYGWLSDRIGRKKVALFSVLGSAALFIPMNAVLSNTPLSLFIAMGTMMITLSAYSAIAPAMYAEMFPTRVRTAGVGVPYSICIALFGGTAPLIQQALVGRYPDQKLLFPIYAIALLLVSAGTILSLRETRGIDLSSDVGSRAARDDPALRPSRRSPSR</sequence>
<reference evidence="12 13" key="1">
    <citation type="submission" date="2017-07" db="EMBL/GenBank/DDBJ databases">
        <title>Draft whole genome sequences of clinical Proprionibacteriaceae strains.</title>
        <authorList>
            <person name="Bernier A.-M."/>
            <person name="Bernard K."/>
            <person name="Domingo M.-C."/>
        </authorList>
    </citation>
    <scope>NUCLEOTIDE SEQUENCE [LARGE SCALE GENOMIC DNA]</scope>
    <source>
        <strain evidence="12 13">NML 030167</strain>
    </source>
</reference>
<feature type="transmembrane region" description="Helical" evidence="10">
    <location>
        <begin position="156"/>
        <end position="179"/>
    </location>
</feature>
<evidence type="ECO:0000256" key="8">
    <source>
        <dbReference type="ARBA" id="ARBA00023136"/>
    </source>
</evidence>
<dbReference type="InterPro" id="IPR051084">
    <property type="entry name" value="H+-coupled_symporters"/>
</dbReference>
<feature type="transmembrane region" description="Helical" evidence="10">
    <location>
        <begin position="245"/>
        <end position="262"/>
    </location>
</feature>
<dbReference type="InterPro" id="IPR036259">
    <property type="entry name" value="MFS_trans_sf"/>
</dbReference>
<dbReference type="InterPro" id="IPR005829">
    <property type="entry name" value="Sugar_transporter_CS"/>
</dbReference>
<name>A0A255GG66_9ACTN</name>
<dbReference type="InterPro" id="IPR011701">
    <property type="entry name" value="MFS"/>
</dbReference>
<dbReference type="PANTHER" id="PTHR43528:SF1">
    <property type="entry name" value="ALPHA-KETOGLUTARATE PERMEASE"/>
    <property type="match status" value="1"/>
</dbReference>
<feature type="transmembrane region" description="Helical" evidence="10">
    <location>
        <begin position="336"/>
        <end position="360"/>
    </location>
</feature>